<dbReference type="InterPro" id="IPR027417">
    <property type="entry name" value="P-loop_NTPase"/>
</dbReference>
<dbReference type="PROSITE" id="PS00847">
    <property type="entry name" value="MCM_1"/>
    <property type="match status" value="1"/>
</dbReference>
<dbReference type="GO" id="GO:0017116">
    <property type="term" value="F:single-stranded DNA helicase activity"/>
    <property type="evidence" value="ECO:0007669"/>
    <property type="project" value="TreeGrafter"/>
</dbReference>
<organism evidence="12 13">
    <name type="scientific">Seminavis robusta</name>
    <dbReference type="NCBI Taxonomy" id="568900"/>
    <lineage>
        <taxon>Eukaryota</taxon>
        <taxon>Sar</taxon>
        <taxon>Stramenopiles</taxon>
        <taxon>Ochrophyta</taxon>
        <taxon>Bacillariophyta</taxon>
        <taxon>Bacillariophyceae</taxon>
        <taxon>Bacillariophycidae</taxon>
        <taxon>Naviculales</taxon>
        <taxon>Naviculaceae</taxon>
        <taxon>Seminavis</taxon>
    </lineage>
</organism>
<evidence type="ECO:0000313" key="13">
    <source>
        <dbReference type="Proteomes" id="UP001153069"/>
    </source>
</evidence>
<dbReference type="PRINTS" id="PR01657">
    <property type="entry name" value="MCMFAMILY"/>
</dbReference>
<dbReference type="GO" id="GO:0005634">
    <property type="term" value="C:nucleus"/>
    <property type="evidence" value="ECO:0007669"/>
    <property type="project" value="UniProtKB-SubCell"/>
</dbReference>
<dbReference type="Pfam" id="PF17207">
    <property type="entry name" value="MCM_OB"/>
    <property type="match status" value="1"/>
</dbReference>
<dbReference type="EC" id="3.6.4.12" evidence="3"/>
<name>A0A9N8DYK3_9STRA</name>
<dbReference type="InterPro" id="IPR056875">
    <property type="entry name" value="MCM8/REC_WHD"/>
</dbReference>
<keyword evidence="4 9" id="KW-0547">Nucleotide-binding</keyword>
<dbReference type="SUPFAM" id="SSF52540">
    <property type="entry name" value="P-loop containing nucleoside triphosphate hydrolases"/>
    <property type="match status" value="1"/>
</dbReference>
<dbReference type="Pfam" id="PF00493">
    <property type="entry name" value="MCM"/>
    <property type="match status" value="1"/>
</dbReference>
<feature type="domain" description="MCM C-terminal AAA(+) ATPase" evidence="11">
    <location>
        <begin position="480"/>
        <end position="690"/>
    </location>
</feature>
<evidence type="ECO:0000256" key="4">
    <source>
        <dbReference type="ARBA" id="ARBA00022741"/>
    </source>
</evidence>
<dbReference type="Proteomes" id="UP001153069">
    <property type="component" value="Unassembled WGS sequence"/>
</dbReference>
<dbReference type="EMBL" id="CAICTM010000370">
    <property type="protein sequence ID" value="CAB9509015.1"/>
    <property type="molecule type" value="Genomic_DNA"/>
</dbReference>
<accession>A0A9N8DYK3</accession>
<dbReference type="SUPFAM" id="SSF50249">
    <property type="entry name" value="Nucleic acid-binding proteins"/>
    <property type="match status" value="1"/>
</dbReference>
<dbReference type="InterPro" id="IPR033762">
    <property type="entry name" value="MCM_OB"/>
</dbReference>
<dbReference type="Gene3D" id="2.40.50.140">
    <property type="entry name" value="Nucleic acid-binding proteins"/>
    <property type="match status" value="1"/>
</dbReference>
<sequence>MPSNNNVLMLPQIQREDAERLWRSQRREVVDVMTTKEKDASGKAGISSIPRHEMDKLVQLSDFFSAHLSLGLGQDHPSIPFLMYYDNNDMSSMQQSCLWGPFSFLSKALVKASTVAAQSFDFVNNNTPQNPSAQQQHNNNNHQKVVSLLQGRTVISLRYDEFITNEFHHFLLKGQPMTNEWQKAHSFAAFLYHKPTEALAIIGTAMSLAMVTLWRHQHNYHQSNLASSSNVSNSVLAGKLERFLDASKIQIRLINAHPKLNMMSVKTGVVGRFVSVKGHVVKARPKRLRVAMVDFECKKCRAKIMHALDGGKYSVPTKCTTLNCKSRAFSMTKTMAHYTDVQELKLQEAQDESIMHSGRTPRQMSVELTHDLVDSCRPGDIILLSCIIDTVNTAIAAGRSGKRAKENCTYTLVLKGHAITTLSGTTSQNKPNKNNNRDSNNSASSNNNNIQFSQQQLSSIVKLCHADHKFFGMGERMAFPFDLLVRSLCPAIYGHHEVKAGILLCLLGGTPPANSYTKAAASEELRSNSHILIVGDPGMGKSQMLLAATQVAARSVYVGGTTASTTGLTVSLTREENGESGIEAGALVLGDKGVVCIDEFDKMPKKSQDGLLEAMEQQEVSIAKAGVLASLPARCSVIAAANPKNGSYNMNKTVAENLNMSKPILSRFDLVYILRDRADQDLDRRVSKSIMNLHRAAKNSHGEGAFASGTAPPMTYTQQNKDPTHLTRGGIDRIPIWERLAWVADFQKTPLPAELVRDYIAYAREYCKPKMTAEAAAVLKDYFMQLRYPEGGLRRNDTVPITTRQLEAMIRLSQARAKACLREYVLEGDALDVVELMRKSVDQVHSDENNKLDPLRGGAAGISNRKARKLFEAKMKEIIGVGAECAMDDLRMIADQINFGLGDFKPMIDDLRDKGVLLLKSSGRYQIVS</sequence>
<feature type="region of interest" description="Disordered" evidence="10">
    <location>
        <begin position="423"/>
        <end position="448"/>
    </location>
</feature>
<keyword evidence="13" id="KW-1185">Reference proteome</keyword>
<evidence type="ECO:0000256" key="5">
    <source>
        <dbReference type="ARBA" id="ARBA00022840"/>
    </source>
</evidence>
<dbReference type="InterPro" id="IPR003593">
    <property type="entry name" value="AAA+_ATPase"/>
</dbReference>
<keyword evidence="6 9" id="KW-0238">DNA-binding</keyword>
<dbReference type="GO" id="GO:0005524">
    <property type="term" value="F:ATP binding"/>
    <property type="evidence" value="ECO:0007669"/>
    <property type="project" value="UniProtKB-KW"/>
</dbReference>
<keyword evidence="12" id="KW-0378">Hydrolase</keyword>
<dbReference type="PANTHER" id="PTHR11630:SF47">
    <property type="entry name" value="DNA HELICASE MCM8"/>
    <property type="match status" value="1"/>
</dbReference>
<evidence type="ECO:0000256" key="10">
    <source>
        <dbReference type="SAM" id="MobiDB-lite"/>
    </source>
</evidence>
<dbReference type="SMART" id="SM00382">
    <property type="entry name" value="AAA"/>
    <property type="match status" value="1"/>
</dbReference>
<dbReference type="Gene3D" id="2.20.28.10">
    <property type="match status" value="1"/>
</dbReference>
<evidence type="ECO:0000256" key="6">
    <source>
        <dbReference type="ARBA" id="ARBA00023125"/>
    </source>
</evidence>
<dbReference type="InterPro" id="IPR031327">
    <property type="entry name" value="MCM"/>
</dbReference>
<dbReference type="CDD" id="cd17706">
    <property type="entry name" value="MCM"/>
    <property type="match status" value="1"/>
</dbReference>
<feature type="compositionally biased region" description="Low complexity" evidence="10">
    <location>
        <begin position="427"/>
        <end position="448"/>
    </location>
</feature>
<comment type="caution">
    <text evidence="12">The sequence shown here is derived from an EMBL/GenBank/DDBJ whole genome shotgun (WGS) entry which is preliminary data.</text>
</comment>
<evidence type="ECO:0000259" key="11">
    <source>
        <dbReference type="PROSITE" id="PS50051"/>
    </source>
</evidence>
<gene>
    <name evidence="12" type="ORF">SEMRO_371_G128600.1</name>
</gene>
<dbReference type="InterPro" id="IPR041562">
    <property type="entry name" value="MCM_lid"/>
</dbReference>
<dbReference type="GO" id="GO:0006260">
    <property type="term" value="P:DNA replication"/>
    <property type="evidence" value="ECO:0007669"/>
    <property type="project" value="InterPro"/>
</dbReference>
<evidence type="ECO:0000256" key="2">
    <source>
        <dbReference type="ARBA" id="ARBA00008010"/>
    </source>
</evidence>
<keyword evidence="12" id="KW-0347">Helicase</keyword>
<dbReference type="PANTHER" id="PTHR11630">
    <property type="entry name" value="DNA REPLICATION LICENSING FACTOR MCM FAMILY MEMBER"/>
    <property type="match status" value="1"/>
</dbReference>
<proteinExistence type="inferred from homology"/>
<keyword evidence="7" id="KW-0539">Nucleus</keyword>
<comment type="similarity">
    <text evidence="2 9">Belongs to the MCM family.</text>
</comment>
<keyword evidence="5 9" id="KW-0067">ATP-binding</keyword>
<dbReference type="AlphaFoldDB" id="A0A9N8DYK3"/>
<dbReference type="InterPro" id="IPR018525">
    <property type="entry name" value="MCM_CS"/>
</dbReference>
<dbReference type="OrthoDB" id="422555at2759"/>
<reference evidence="12" key="1">
    <citation type="submission" date="2020-06" db="EMBL/GenBank/DDBJ databases">
        <authorList>
            <consortium name="Plant Systems Biology data submission"/>
        </authorList>
    </citation>
    <scope>NUCLEOTIDE SEQUENCE</scope>
    <source>
        <strain evidence="12">D6</strain>
    </source>
</reference>
<dbReference type="PROSITE" id="PS50051">
    <property type="entry name" value="MCM_2"/>
    <property type="match status" value="1"/>
</dbReference>
<evidence type="ECO:0000256" key="8">
    <source>
        <dbReference type="ARBA" id="ARBA00042306"/>
    </source>
</evidence>
<evidence type="ECO:0000256" key="9">
    <source>
        <dbReference type="RuleBase" id="RU004070"/>
    </source>
</evidence>
<dbReference type="GO" id="GO:0003697">
    <property type="term" value="F:single-stranded DNA binding"/>
    <property type="evidence" value="ECO:0007669"/>
    <property type="project" value="TreeGrafter"/>
</dbReference>
<dbReference type="Gene3D" id="3.40.50.300">
    <property type="entry name" value="P-loop containing nucleotide triphosphate hydrolases"/>
    <property type="match status" value="1"/>
</dbReference>
<dbReference type="Pfam" id="PF25051">
    <property type="entry name" value="WHD_MCM8"/>
    <property type="match status" value="1"/>
</dbReference>
<comment type="subcellular location">
    <subcellularLocation>
        <location evidence="1">Nucleus</location>
    </subcellularLocation>
</comment>
<evidence type="ECO:0000313" key="12">
    <source>
        <dbReference type="EMBL" id="CAB9509015.1"/>
    </source>
</evidence>
<evidence type="ECO:0000256" key="1">
    <source>
        <dbReference type="ARBA" id="ARBA00004123"/>
    </source>
</evidence>
<dbReference type="Pfam" id="PF17855">
    <property type="entry name" value="MCM_lid"/>
    <property type="match status" value="1"/>
</dbReference>
<evidence type="ECO:0000256" key="3">
    <source>
        <dbReference type="ARBA" id="ARBA00012551"/>
    </source>
</evidence>
<dbReference type="InterPro" id="IPR012340">
    <property type="entry name" value="NA-bd_OB-fold"/>
</dbReference>
<evidence type="ECO:0000256" key="7">
    <source>
        <dbReference type="ARBA" id="ARBA00023242"/>
    </source>
</evidence>
<dbReference type="InterPro" id="IPR001208">
    <property type="entry name" value="MCM_dom"/>
</dbReference>
<protein>
    <recommendedName>
        <fullName evidence="3">DNA helicase</fullName>
        <ecNumber evidence="3">3.6.4.12</ecNumber>
    </recommendedName>
    <alternativeName>
        <fullName evidence="8">Minichromosome maintenance 8</fullName>
    </alternativeName>
</protein>
<dbReference type="SMART" id="SM00350">
    <property type="entry name" value="MCM"/>
    <property type="match status" value="1"/>
</dbReference>
<dbReference type="GO" id="GO:0042555">
    <property type="term" value="C:MCM complex"/>
    <property type="evidence" value="ECO:0007669"/>
    <property type="project" value="TreeGrafter"/>
</dbReference>
<dbReference type="GO" id="GO:0006310">
    <property type="term" value="P:DNA recombination"/>
    <property type="evidence" value="ECO:0007669"/>
    <property type="project" value="UniProtKB-ARBA"/>
</dbReference>